<dbReference type="OrthoDB" id="2126027at2759"/>
<accession>A0A6P6EI84</accession>
<dbReference type="AlphaFoldDB" id="A0A6P6EI84"/>
<dbReference type="PANTHER" id="PTHR28457">
    <property type="entry name" value="COILED-COIL DOMAIN-CONTAINING PROTEIN 189"/>
    <property type="match status" value="1"/>
</dbReference>
<evidence type="ECO:0000313" key="3">
    <source>
        <dbReference type="RefSeq" id="XP_023572010.1"/>
    </source>
</evidence>
<dbReference type="FunCoup" id="A0A6P6EI84">
    <property type="interactions" value="69"/>
</dbReference>
<dbReference type="InterPro" id="IPR032727">
    <property type="entry name" value="CLAMP"/>
</dbReference>
<organism evidence="2 3">
    <name type="scientific">Octodon degus</name>
    <name type="common">Degu</name>
    <name type="synonym">Sciurus degus</name>
    <dbReference type="NCBI Taxonomy" id="10160"/>
    <lineage>
        <taxon>Eukaryota</taxon>
        <taxon>Metazoa</taxon>
        <taxon>Chordata</taxon>
        <taxon>Craniata</taxon>
        <taxon>Vertebrata</taxon>
        <taxon>Euteleostomi</taxon>
        <taxon>Mammalia</taxon>
        <taxon>Eutheria</taxon>
        <taxon>Euarchontoglires</taxon>
        <taxon>Glires</taxon>
        <taxon>Rodentia</taxon>
        <taxon>Hystricomorpha</taxon>
        <taxon>Octodontidae</taxon>
        <taxon>Octodon</taxon>
    </lineage>
</organism>
<keyword evidence="2" id="KW-1185">Reference proteome</keyword>
<evidence type="ECO:0000313" key="2">
    <source>
        <dbReference type="Proteomes" id="UP000515203"/>
    </source>
</evidence>
<dbReference type="Pfam" id="PF14769">
    <property type="entry name" value="CLAMP"/>
    <property type="match status" value="1"/>
</dbReference>
<dbReference type="PANTHER" id="PTHR28457:SF3">
    <property type="entry name" value="CILIARY-ASSOCIATED CALCIUM-BINDING COILED-COIL PROTEIN 1"/>
    <property type="match status" value="1"/>
</dbReference>
<gene>
    <name evidence="3" type="primary">Cabcoco1</name>
</gene>
<dbReference type="GeneID" id="101575818"/>
<sequence>MTQTANTPDSEKDPEFQEHERILSPEFLSTVQITDLLTEDVDGVQEKLRTLLNFKNLQTCLKDAILVDYYVSGFLWAKEMDFSIVQCSKFMTLLDMLLQNLKTLHMSLEDNIKWLGEVMAEIGPNHSQRIDEWTVFDVKQANAITDYLKISIFQHYKLYEFMFCCTREEIVIGTEQVIEIVNPAGGPLPGPLEEGISLDIYSKFIEPPPTSDEEMKGLDQEQGLEESQPEPDTLDMDPLVGFTMEDVKSVLAQVTDDVLRDIQTEINEKLQIQEEVFNARIEKLKKA</sequence>
<feature type="region of interest" description="Disordered" evidence="1">
    <location>
        <begin position="209"/>
        <end position="238"/>
    </location>
</feature>
<dbReference type="InParanoid" id="A0A6P6EI84"/>
<dbReference type="RefSeq" id="XP_023572010.1">
    <property type="nucleotide sequence ID" value="XM_023716242.1"/>
</dbReference>
<proteinExistence type="predicted"/>
<dbReference type="Proteomes" id="UP000515203">
    <property type="component" value="Unplaced"/>
</dbReference>
<reference evidence="3" key="1">
    <citation type="submission" date="2025-08" db="UniProtKB">
        <authorList>
            <consortium name="RefSeq"/>
        </authorList>
    </citation>
    <scope>IDENTIFICATION</scope>
</reference>
<name>A0A6P6EI84_OCTDE</name>
<evidence type="ECO:0000256" key="1">
    <source>
        <dbReference type="SAM" id="MobiDB-lite"/>
    </source>
</evidence>
<dbReference type="CTD" id="219621"/>
<feature type="compositionally biased region" description="Acidic residues" evidence="1">
    <location>
        <begin position="222"/>
        <end position="235"/>
    </location>
</feature>
<protein>
    <submittedName>
        <fullName evidence="3">Ciliary-associated calcium-binding coiled-coil protein 1 isoform X1</fullName>
    </submittedName>
</protein>